<evidence type="ECO:0000259" key="7">
    <source>
        <dbReference type="Pfam" id="PF05154"/>
    </source>
</evidence>
<dbReference type="Pfam" id="PF05154">
    <property type="entry name" value="TM2"/>
    <property type="match status" value="1"/>
</dbReference>
<accession>A0ABT8WZR8</accession>
<feature type="compositionally biased region" description="Basic and acidic residues" evidence="5">
    <location>
        <begin position="16"/>
        <end position="33"/>
    </location>
</feature>
<dbReference type="InterPro" id="IPR007829">
    <property type="entry name" value="TM2"/>
</dbReference>
<comment type="caution">
    <text evidence="8">The sequence shown here is derived from an EMBL/GenBank/DDBJ whole genome shotgun (WGS) entry which is preliminary data.</text>
</comment>
<feature type="region of interest" description="Disordered" evidence="5">
    <location>
        <begin position="1"/>
        <end position="33"/>
    </location>
</feature>
<dbReference type="EMBL" id="JAUOEM010000002">
    <property type="protein sequence ID" value="MDO5987166.1"/>
    <property type="molecule type" value="Genomic_DNA"/>
</dbReference>
<evidence type="ECO:0000256" key="1">
    <source>
        <dbReference type="ARBA" id="ARBA00004141"/>
    </source>
</evidence>
<evidence type="ECO:0000256" key="3">
    <source>
        <dbReference type="ARBA" id="ARBA00022989"/>
    </source>
</evidence>
<evidence type="ECO:0000256" key="2">
    <source>
        <dbReference type="ARBA" id="ARBA00022692"/>
    </source>
</evidence>
<evidence type="ECO:0000256" key="6">
    <source>
        <dbReference type="SAM" id="Phobius"/>
    </source>
</evidence>
<gene>
    <name evidence="8" type="ORF">Q4Q39_07140</name>
</gene>
<reference evidence="8" key="1">
    <citation type="submission" date="2023-07" db="EMBL/GenBank/DDBJ databases">
        <title>Two novel species in the genus Flavivirga.</title>
        <authorList>
            <person name="Kwon K."/>
        </authorList>
    </citation>
    <scope>NUCLEOTIDE SEQUENCE</scope>
    <source>
        <strain evidence="8">KACC 14157</strain>
    </source>
</reference>
<dbReference type="RefSeq" id="WP_303281714.1">
    <property type="nucleotide sequence ID" value="NZ_BAABCZ010000005.1"/>
</dbReference>
<keyword evidence="2 6" id="KW-0812">Transmembrane</keyword>
<proteinExistence type="predicted"/>
<evidence type="ECO:0000256" key="4">
    <source>
        <dbReference type="ARBA" id="ARBA00023136"/>
    </source>
</evidence>
<comment type="subcellular location">
    <subcellularLocation>
        <location evidence="1">Membrane</location>
        <topology evidence="1">Multi-pass membrane protein</topology>
    </subcellularLocation>
</comment>
<feature type="transmembrane region" description="Helical" evidence="6">
    <location>
        <begin position="72"/>
        <end position="91"/>
    </location>
</feature>
<dbReference type="Proteomes" id="UP001176891">
    <property type="component" value="Unassembled WGS sequence"/>
</dbReference>
<feature type="domain" description="TM2" evidence="7">
    <location>
        <begin position="68"/>
        <end position="110"/>
    </location>
</feature>
<evidence type="ECO:0000313" key="8">
    <source>
        <dbReference type="EMBL" id="MDO5987166.1"/>
    </source>
</evidence>
<protein>
    <submittedName>
        <fullName evidence="8">TM2 domain-containing protein</fullName>
    </submittedName>
</protein>
<evidence type="ECO:0000313" key="9">
    <source>
        <dbReference type="Proteomes" id="UP001176891"/>
    </source>
</evidence>
<name>A0ABT8WZR8_9FLAO</name>
<feature type="transmembrane region" description="Helical" evidence="6">
    <location>
        <begin position="98"/>
        <end position="131"/>
    </location>
</feature>
<sequence length="150" mass="16320">MSDEKNLSDDLNDMLGDAKEGAKKAADKAEEFAEEAKEKAKETFEDVKESASEFAEGAKETFDNVTGENKKVLAGVLAIILGPLGIHKFILGYNKEGIIMLVVTFILGFITCGLGAGLTGLIGLIEGIIYLTKSDEEFYNTYQVGQKPWF</sequence>
<evidence type="ECO:0000256" key="5">
    <source>
        <dbReference type="SAM" id="MobiDB-lite"/>
    </source>
</evidence>
<organism evidence="8 9">
    <name type="scientific">Flavivirga amylovorans</name>
    <dbReference type="NCBI Taxonomy" id="870486"/>
    <lineage>
        <taxon>Bacteria</taxon>
        <taxon>Pseudomonadati</taxon>
        <taxon>Bacteroidota</taxon>
        <taxon>Flavobacteriia</taxon>
        <taxon>Flavobacteriales</taxon>
        <taxon>Flavobacteriaceae</taxon>
        <taxon>Flavivirga</taxon>
    </lineage>
</organism>
<dbReference type="Gene3D" id="6.10.140.1430">
    <property type="match status" value="1"/>
</dbReference>
<keyword evidence="3 6" id="KW-1133">Transmembrane helix</keyword>
<keyword evidence="9" id="KW-1185">Reference proteome</keyword>
<keyword evidence="4 6" id="KW-0472">Membrane</keyword>